<evidence type="ECO:0000256" key="2">
    <source>
        <dbReference type="ARBA" id="ARBA00022670"/>
    </source>
</evidence>
<dbReference type="Pfam" id="PF01750">
    <property type="entry name" value="HycI"/>
    <property type="match status" value="1"/>
</dbReference>
<name>A0A370IC78_9NOCA</name>
<dbReference type="PANTHER" id="PTHR30302:SF1">
    <property type="entry name" value="HYDROGENASE 2 MATURATION PROTEASE"/>
    <property type="match status" value="1"/>
</dbReference>
<evidence type="ECO:0000313" key="5">
    <source>
        <dbReference type="EMBL" id="RDI68329.1"/>
    </source>
</evidence>
<dbReference type="Proteomes" id="UP000254869">
    <property type="component" value="Unassembled WGS sequence"/>
</dbReference>
<dbReference type="GO" id="GO:0004190">
    <property type="term" value="F:aspartic-type endopeptidase activity"/>
    <property type="evidence" value="ECO:0007669"/>
    <property type="project" value="UniProtKB-KW"/>
</dbReference>
<dbReference type="AlphaFoldDB" id="A0A370IC78"/>
<keyword evidence="4" id="KW-0378">Hydrolase</keyword>
<keyword evidence="6" id="KW-1185">Reference proteome</keyword>
<dbReference type="PANTHER" id="PTHR30302">
    <property type="entry name" value="HYDROGENASE 1 MATURATION PROTEASE"/>
    <property type="match status" value="1"/>
</dbReference>
<protein>
    <submittedName>
        <fullName evidence="5">Hydrogenase maturation protease</fullName>
    </submittedName>
</protein>
<dbReference type="GO" id="GO:0008047">
    <property type="term" value="F:enzyme activator activity"/>
    <property type="evidence" value="ECO:0007669"/>
    <property type="project" value="InterPro"/>
</dbReference>
<gene>
    <name evidence="5" type="ORF">DFR76_102730</name>
</gene>
<evidence type="ECO:0000256" key="3">
    <source>
        <dbReference type="ARBA" id="ARBA00022750"/>
    </source>
</evidence>
<dbReference type="InterPro" id="IPR023430">
    <property type="entry name" value="Pept_HybD-like_dom_sf"/>
</dbReference>
<dbReference type="InterPro" id="IPR000671">
    <property type="entry name" value="Peptidase_A31"/>
</dbReference>
<evidence type="ECO:0000313" key="6">
    <source>
        <dbReference type="Proteomes" id="UP000254869"/>
    </source>
</evidence>
<dbReference type="CDD" id="cd00518">
    <property type="entry name" value="H2MP"/>
    <property type="match status" value="1"/>
</dbReference>
<dbReference type="STRING" id="1210086.GCA_001613105_01306"/>
<organism evidence="5 6">
    <name type="scientific">Nocardia pseudobrasiliensis</name>
    <dbReference type="NCBI Taxonomy" id="45979"/>
    <lineage>
        <taxon>Bacteria</taxon>
        <taxon>Bacillati</taxon>
        <taxon>Actinomycetota</taxon>
        <taxon>Actinomycetes</taxon>
        <taxon>Mycobacteriales</taxon>
        <taxon>Nocardiaceae</taxon>
        <taxon>Nocardia</taxon>
    </lineage>
</organism>
<comment type="similarity">
    <text evidence="1">Belongs to the peptidase A31 family.</text>
</comment>
<accession>A0A370IC78</accession>
<sequence length="176" mass="17706">MVIGAGNPFRHDDGVGPAVVTEIETLHLPGVLVAIHDGDQTGLLDTAAAMDLIVVVDALLCRPGVPGRIRRLTIETLADTPAATSSHALGLTDAVRLGKALGRLPEELIVIAVEVACLDLGVGMSEPVSAAVPAAVAAVLAELSRVGVETSAASSPPEQVDHAGYYPPAAASVASG</sequence>
<dbReference type="GO" id="GO:0016485">
    <property type="term" value="P:protein processing"/>
    <property type="evidence" value="ECO:0007669"/>
    <property type="project" value="TreeGrafter"/>
</dbReference>
<evidence type="ECO:0000256" key="4">
    <source>
        <dbReference type="ARBA" id="ARBA00022801"/>
    </source>
</evidence>
<dbReference type="Gene3D" id="3.40.50.1450">
    <property type="entry name" value="HybD-like"/>
    <property type="match status" value="1"/>
</dbReference>
<comment type="caution">
    <text evidence="5">The sequence shown here is derived from an EMBL/GenBank/DDBJ whole genome shotgun (WGS) entry which is preliminary data.</text>
</comment>
<dbReference type="NCBIfam" id="TIGR00072">
    <property type="entry name" value="hydrog_prot"/>
    <property type="match status" value="1"/>
</dbReference>
<evidence type="ECO:0000256" key="1">
    <source>
        <dbReference type="ARBA" id="ARBA00006814"/>
    </source>
</evidence>
<dbReference type="RefSeq" id="WP_169813668.1">
    <property type="nucleotide sequence ID" value="NZ_QQBC01000002.1"/>
</dbReference>
<keyword evidence="3" id="KW-0064">Aspartyl protease</keyword>
<keyword evidence="2 5" id="KW-0645">Protease</keyword>
<dbReference type="EMBL" id="QQBC01000002">
    <property type="protein sequence ID" value="RDI68329.1"/>
    <property type="molecule type" value="Genomic_DNA"/>
</dbReference>
<reference evidence="5 6" key="1">
    <citation type="submission" date="2018-07" db="EMBL/GenBank/DDBJ databases">
        <title>Genomic Encyclopedia of Type Strains, Phase IV (KMG-IV): sequencing the most valuable type-strain genomes for metagenomic binning, comparative biology and taxonomic classification.</title>
        <authorList>
            <person name="Goeker M."/>
        </authorList>
    </citation>
    <scope>NUCLEOTIDE SEQUENCE [LARGE SCALE GENOMIC DNA]</scope>
    <source>
        <strain evidence="5 6">DSM 44290</strain>
    </source>
</reference>
<proteinExistence type="inferred from homology"/>
<dbReference type="SUPFAM" id="SSF53163">
    <property type="entry name" value="HybD-like"/>
    <property type="match status" value="1"/>
</dbReference>